<dbReference type="KEGG" id="abas:ACPOL_4619"/>
<gene>
    <name evidence="2" type="ORF">ACPOL_4619</name>
</gene>
<evidence type="ECO:0000313" key="2">
    <source>
        <dbReference type="EMBL" id="AXC13891.1"/>
    </source>
</evidence>
<dbReference type="Pfam" id="PF01261">
    <property type="entry name" value="AP_endonuc_2"/>
    <property type="match status" value="1"/>
</dbReference>
<name>A0A2Z5G489_9BACT</name>
<dbReference type="Proteomes" id="UP000253606">
    <property type="component" value="Chromosome"/>
</dbReference>
<dbReference type="PANTHER" id="PTHR12110">
    <property type="entry name" value="HYDROXYPYRUVATE ISOMERASE"/>
    <property type="match status" value="1"/>
</dbReference>
<protein>
    <recommendedName>
        <fullName evidence="1">Xylose isomerase-like TIM barrel domain-containing protein</fullName>
    </recommendedName>
</protein>
<reference evidence="2 3" key="1">
    <citation type="journal article" date="2018" name="Front. Microbiol.">
        <title>Hydrolytic Capabilities as a Key to Environmental Success: Chitinolytic and Cellulolytic Acidobacteria From Acidic Sub-arctic Soils and Boreal Peatlands.</title>
        <authorList>
            <person name="Belova S.E."/>
            <person name="Ravin N.V."/>
            <person name="Pankratov T.A."/>
            <person name="Rakitin A.L."/>
            <person name="Ivanova A.A."/>
            <person name="Beletsky A.V."/>
            <person name="Mardanov A.V."/>
            <person name="Sinninghe Damste J.S."/>
            <person name="Dedysh S.N."/>
        </authorList>
    </citation>
    <scope>NUCLEOTIDE SEQUENCE [LARGE SCALE GENOMIC DNA]</scope>
    <source>
        <strain evidence="2 3">SBC82</strain>
    </source>
</reference>
<dbReference type="InterPro" id="IPR050312">
    <property type="entry name" value="IolE/XylAMocC-like"/>
</dbReference>
<dbReference type="EMBL" id="CP030840">
    <property type="protein sequence ID" value="AXC13891.1"/>
    <property type="molecule type" value="Genomic_DNA"/>
</dbReference>
<keyword evidence="3" id="KW-1185">Reference proteome</keyword>
<dbReference type="Gene3D" id="3.20.20.150">
    <property type="entry name" value="Divalent-metal-dependent TIM barrel enzymes"/>
    <property type="match status" value="1"/>
</dbReference>
<feature type="domain" description="Xylose isomerase-like TIM barrel" evidence="1">
    <location>
        <begin position="82"/>
        <end position="265"/>
    </location>
</feature>
<dbReference type="InterPro" id="IPR036237">
    <property type="entry name" value="Xyl_isomerase-like_sf"/>
</dbReference>
<dbReference type="SUPFAM" id="SSF51658">
    <property type="entry name" value="Xylose isomerase-like"/>
    <property type="match status" value="1"/>
</dbReference>
<dbReference type="RefSeq" id="WP_114208781.1">
    <property type="nucleotide sequence ID" value="NZ_CP030840.1"/>
</dbReference>
<evidence type="ECO:0000313" key="3">
    <source>
        <dbReference type="Proteomes" id="UP000253606"/>
    </source>
</evidence>
<sequence length="270" mass="29642">MKLGIGTYTFAWSIGAPGYQPEKPLNALDLLSLASALEVGVVQYGPNLPIDGLPTDELHQLMRCASARHIEIEIGTQGLDPEYLARQIDLAKQVGSATLRWSIDEANSVQIGIDAVEDCVQRVLLNLERARVRLAIENSCIPSVLLAKMLQRVDSAWVGVTLDTVNSLAIPEGPACVIENLAPYIASLHIKDYQISRMQHRMGFIVEGRPAGAGQLDVPSLIASLRAMRVNANAILELWPPEQSSISETVALEHRWAVESISYLRRYILN</sequence>
<dbReference type="AlphaFoldDB" id="A0A2Z5G489"/>
<accession>A0A2Z5G489</accession>
<dbReference type="PANTHER" id="PTHR12110:SF53">
    <property type="entry name" value="BLR5974 PROTEIN"/>
    <property type="match status" value="1"/>
</dbReference>
<dbReference type="OrthoDB" id="256906at2"/>
<organism evidence="2 3">
    <name type="scientific">Acidisarcina polymorpha</name>
    <dbReference type="NCBI Taxonomy" id="2211140"/>
    <lineage>
        <taxon>Bacteria</taxon>
        <taxon>Pseudomonadati</taxon>
        <taxon>Acidobacteriota</taxon>
        <taxon>Terriglobia</taxon>
        <taxon>Terriglobales</taxon>
        <taxon>Acidobacteriaceae</taxon>
        <taxon>Acidisarcina</taxon>
    </lineage>
</organism>
<dbReference type="InterPro" id="IPR013022">
    <property type="entry name" value="Xyl_isomerase-like_TIM-brl"/>
</dbReference>
<proteinExistence type="predicted"/>
<evidence type="ECO:0000259" key="1">
    <source>
        <dbReference type="Pfam" id="PF01261"/>
    </source>
</evidence>